<evidence type="ECO:0000313" key="3">
    <source>
        <dbReference type="Proteomes" id="UP000539313"/>
    </source>
</evidence>
<dbReference type="Proteomes" id="UP000539313">
    <property type="component" value="Unassembled WGS sequence"/>
</dbReference>
<evidence type="ECO:0000313" key="2">
    <source>
        <dbReference type="EMBL" id="MBA9005297.1"/>
    </source>
</evidence>
<dbReference type="Gene3D" id="2.60.40.10">
    <property type="entry name" value="Immunoglobulins"/>
    <property type="match status" value="1"/>
</dbReference>
<dbReference type="GO" id="GO:0005975">
    <property type="term" value="P:carbohydrate metabolic process"/>
    <property type="evidence" value="ECO:0007669"/>
    <property type="project" value="UniProtKB-ARBA"/>
</dbReference>
<comment type="caution">
    <text evidence="2">The sequence shown here is derived from an EMBL/GenBank/DDBJ whole genome shotgun (WGS) entry which is preliminary data.</text>
</comment>
<dbReference type="SUPFAM" id="SSF63829">
    <property type="entry name" value="Calcium-dependent phosphotriesterase"/>
    <property type="match status" value="1"/>
</dbReference>
<organism evidence="2 3">
    <name type="scientific">Thermomonospora cellulosilytica</name>
    <dbReference type="NCBI Taxonomy" id="1411118"/>
    <lineage>
        <taxon>Bacteria</taxon>
        <taxon>Bacillati</taxon>
        <taxon>Actinomycetota</taxon>
        <taxon>Actinomycetes</taxon>
        <taxon>Streptosporangiales</taxon>
        <taxon>Thermomonosporaceae</taxon>
        <taxon>Thermomonospora</taxon>
    </lineage>
</organism>
<dbReference type="InterPro" id="IPR013783">
    <property type="entry name" value="Ig-like_fold"/>
</dbReference>
<sequence>MFHVHPRPQTAPLSVAAGGESPLKPIDELVGTDASTGLDTMFIRVVKTGTGCAPSGAPDPGIKLKAGDGDPVEVPRFPETASIFNGPGGTGTAVADATMQAEPGDVYLVRAFVYTRGSQWKIQLVNHDQTTAHAFTWVVADNDPETRQPWIDAPTGLTFDVEAGQTSTQQTQIANLGTGTLTITDKEGTQPGPGFALTAVPEEIEPNACGDLEVTFTAPHTPGTSSADHSITSNDTTAQPTAGHNRQITLTATTTRRLARGTVIVAATKAGEPDETGISLGGVFRVDLATGEQTKVSSGGFVQRPCSVLLDADGTILVGDDGENKVIRVDPVTGEQSVVVIVSAQLLDLSGEAGGTIVVLCSDEFGTGGILRVDPGTGAQTPLASGDQVSGVQKIAAEAGGTILLLKLGEPPFDLTRVDPATGAQTILTSFDESTTPMGMAVEPGGGILITDSGSAEGGRVLRVDPGSGEQTTLSHGGLLHMPVAAAVEADGTVLVADMAVAGEEGGVIRIDPVSGTQTKVSTGGLFRGVLAIAVVPENDD</sequence>
<dbReference type="Gene3D" id="2.120.10.30">
    <property type="entry name" value="TolB, C-terminal domain"/>
    <property type="match status" value="1"/>
</dbReference>
<proteinExistence type="predicted"/>
<feature type="region of interest" description="Disordered" evidence="1">
    <location>
        <begin position="219"/>
        <end position="246"/>
    </location>
</feature>
<accession>A0A7W3RA01</accession>
<reference evidence="2 3" key="1">
    <citation type="submission" date="2020-08" db="EMBL/GenBank/DDBJ databases">
        <title>Sequencing the genomes of 1000 actinobacteria strains.</title>
        <authorList>
            <person name="Klenk H.-P."/>
        </authorList>
    </citation>
    <scope>NUCLEOTIDE SEQUENCE [LARGE SCALE GENOMIC DNA]</scope>
    <source>
        <strain evidence="2 3">DSM 45823</strain>
    </source>
</reference>
<gene>
    <name evidence="2" type="ORF">HNR21_004179</name>
</gene>
<dbReference type="EMBL" id="JACJII010000001">
    <property type="protein sequence ID" value="MBA9005297.1"/>
    <property type="molecule type" value="Genomic_DNA"/>
</dbReference>
<dbReference type="RefSeq" id="WP_182706510.1">
    <property type="nucleotide sequence ID" value="NZ_JACJII010000001.1"/>
</dbReference>
<dbReference type="InterPro" id="IPR011042">
    <property type="entry name" value="6-blade_b-propeller_TolB-like"/>
</dbReference>
<name>A0A7W3RA01_9ACTN</name>
<keyword evidence="3" id="KW-1185">Reference proteome</keyword>
<feature type="compositionally biased region" description="Polar residues" evidence="1">
    <location>
        <begin position="222"/>
        <end position="246"/>
    </location>
</feature>
<evidence type="ECO:0000256" key="1">
    <source>
        <dbReference type="SAM" id="MobiDB-lite"/>
    </source>
</evidence>
<feature type="region of interest" description="Disordered" evidence="1">
    <location>
        <begin position="1"/>
        <end position="28"/>
    </location>
</feature>
<protein>
    <submittedName>
        <fullName evidence="2">Sugar lactone lactonase YvrE</fullName>
    </submittedName>
</protein>
<dbReference type="AlphaFoldDB" id="A0A7W3RA01"/>